<evidence type="ECO:0000313" key="3">
    <source>
        <dbReference type="Proteomes" id="UP000294581"/>
    </source>
</evidence>
<feature type="domain" description="SGNH hydrolase-type esterase" evidence="1">
    <location>
        <begin position="8"/>
        <end position="210"/>
    </location>
</feature>
<dbReference type="PANTHER" id="PTHR30383:SF5">
    <property type="entry name" value="SGNH HYDROLASE-TYPE ESTERASE DOMAIN-CONTAINING PROTEIN"/>
    <property type="match status" value="1"/>
</dbReference>
<dbReference type="Gene3D" id="3.40.50.1110">
    <property type="entry name" value="SGNH hydrolase"/>
    <property type="match status" value="1"/>
</dbReference>
<dbReference type="GO" id="GO:0004622">
    <property type="term" value="F:phosphatidylcholine lysophospholipase activity"/>
    <property type="evidence" value="ECO:0007669"/>
    <property type="project" value="TreeGrafter"/>
</dbReference>
<dbReference type="Pfam" id="PF13472">
    <property type="entry name" value="Lipase_GDSL_2"/>
    <property type="match status" value="1"/>
</dbReference>
<gene>
    <name evidence="2" type="ORF">C7445_105122</name>
</gene>
<sequence>MRRNLYIALGDSITAGYGANHPHATFVYQVSRFAREKGIADRTMIVAQNGWTSKDIWRAVNLMGDLIWKQTNVVTLMAGGNDLRRLLRRLYLPVSGPIITPGLIEHVRAQFAHHMNLLCHFIQLRNVPYVTVATVYNPVPHVPIAADAFQKLNTTIRHLANHYGFTVSDVFTEFQNQESQLIEGYRNGVFEDLISPFRRPIHPNRAGHARIANTITKSLRSLVPPAG</sequence>
<reference evidence="2 3" key="1">
    <citation type="submission" date="2019-03" db="EMBL/GenBank/DDBJ databases">
        <title>Genomic Encyclopedia of Type Strains, Phase IV (KMG-IV): sequencing the most valuable type-strain genomes for metagenomic binning, comparative biology and taxonomic classification.</title>
        <authorList>
            <person name="Goeker M."/>
        </authorList>
    </citation>
    <scope>NUCLEOTIDE SEQUENCE [LARGE SCALE GENOMIC DNA]</scope>
    <source>
        <strain evidence="2 3">DSM 17974</strain>
    </source>
</reference>
<proteinExistence type="predicted"/>
<dbReference type="Proteomes" id="UP000294581">
    <property type="component" value="Unassembled WGS sequence"/>
</dbReference>
<keyword evidence="3" id="KW-1185">Reference proteome</keyword>
<comment type="caution">
    <text evidence="2">The sequence shown here is derived from an EMBL/GenBank/DDBJ whole genome shotgun (WGS) entry which is preliminary data.</text>
</comment>
<evidence type="ECO:0000259" key="1">
    <source>
        <dbReference type="Pfam" id="PF13472"/>
    </source>
</evidence>
<dbReference type="SUPFAM" id="SSF52266">
    <property type="entry name" value="SGNH hydrolase"/>
    <property type="match status" value="1"/>
</dbReference>
<dbReference type="PANTHER" id="PTHR30383">
    <property type="entry name" value="THIOESTERASE 1/PROTEASE 1/LYSOPHOSPHOLIPASE L1"/>
    <property type="match status" value="1"/>
</dbReference>
<organism evidence="2 3">
    <name type="scientific">Alicyclobacillus sacchari</name>
    <dbReference type="NCBI Taxonomy" id="392010"/>
    <lineage>
        <taxon>Bacteria</taxon>
        <taxon>Bacillati</taxon>
        <taxon>Bacillota</taxon>
        <taxon>Bacilli</taxon>
        <taxon>Bacillales</taxon>
        <taxon>Alicyclobacillaceae</taxon>
        <taxon>Alicyclobacillus</taxon>
    </lineage>
</organism>
<dbReference type="CDD" id="cd00229">
    <property type="entry name" value="SGNH_hydrolase"/>
    <property type="match status" value="1"/>
</dbReference>
<accession>A0A4R8LQZ0</accession>
<dbReference type="OrthoDB" id="26855at2"/>
<dbReference type="InterPro" id="IPR013830">
    <property type="entry name" value="SGNH_hydro"/>
</dbReference>
<protein>
    <submittedName>
        <fullName evidence="2">Lysophospholipase L1-like esterase</fullName>
    </submittedName>
</protein>
<dbReference type="InterPro" id="IPR051532">
    <property type="entry name" value="Ester_Hydrolysis_Enzymes"/>
</dbReference>
<dbReference type="AlphaFoldDB" id="A0A4R8LQZ0"/>
<dbReference type="EMBL" id="SORF01000005">
    <property type="protein sequence ID" value="TDY47943.1"/>
    <property type="molecule type" value="Genomic_DNA"/>
</dbReference>
<name>A0A4R8LQZ0_9BACL</name>
<evidence type="ECO:0000313" key="2">
    <source>
        <dbReference type="EMBL" id="TDY47943.1"/>
    </source>
</evidence>
<dbReference type="InterPro" id="IPR036514">
    <property type="entry name" value="SGNH_hydro_sf"/>
</dbReference>
<dbReference type="RefSeq" id="WP_134159328.1">
    <property type="nucleotide sequence ID" value="NZ_BSUS01000001.1"/>
</dbReference>